<dbReference type="Proteomes" id="UP000516437">
    <property type="component" value="Chromosome 1"/>
</dbReference>
<dbReference type="InterPro" id="IPR004158">
    <property type="entry name" value="DUF247_pln"/>
</dbReference>
<gene>
    <name evidence="2" type="ORF">CJ030_MR1G019083</name>
</gene>
<proteinExistence type="predicted"/>
<dbReference type="EMBL" id="RXIC02000019">
    <property type="protein sequence ID" value="KAB1226598.1"/>
    <property type="molecule type" value="Genomic_DNA"/>
</dbReference>
<organism evidence="2 3">
    <name type="scientific">Morella rubra</name>
    <name type="common">Chinese bayberry</name>
    <dbReference type="NCBI Taxonomy" id="262757"/>
    <lineage>
        <taxon>Eukaryota</taxon>
        <taxon>Viridiplantae</taxon>
        <taxon>Streptophyta</taxon>
        <taxon>Embryophyta</taxon>
        <taxon>Tracheophyta</taxon>
        <taxon>Spermatophyta</taxon>
        <taxon>Magnoliopsida</taxon>
        <taxon>eudicotyledons</taxon>
        <taxon>Gunneridae</taxon>
        <taxon>Pentapetalae</taxon>
        <taxon>rosids</taxon>
        <taxon>fabids</taxon>
        <taxon>Fagales</taxon>
        <taxon>Myricaceae</taxon>
        <taxon>Morella</taxon>
    </lineage>
</organism>
<dbReference type="PANTHER" id="PTHR31170:SF9">
    <property type="entry name" value="PROTEIN, PUTATIVE (DUF247)-RELATED"/>
    <property type="match status" value="1"/>
</dbReference>
<name>A0A6A1WS41_9ROSI</name>
<keyword evidence="1" id="KW-0472">Membrane</keyword>
<dbReference type="AlphaFoldDB" id="A0A6A1WS41"/>
<accession>A0A6A1WS41</accession>
<dbReference type="OrthoDB" id="672127at2759"/>
<evidence type="ECO:0000313" key="2">
    <source>
        <dbReference type="EMBL" id="KAB1226598.1"/>
    </source>
</evidence>
<keyword evidence="1" id="KW-0812">Transmembrane</keyword>
<evidence type="ECO:0000256" key="1">
    <source>
        <dbReference type="SAM" id="Phobius"/>
    </source>
</evidence>
<dbReference type="Pfam" id="PF03140">
    <property type="entry name" value="DUF247"/>
    <property type="match status" value="2"/>
</dbReference>
<reference evidence="2 3" key="1">
    <citation type="journal article" date="2019" name="Plant Biotechnol. J.">
        <title>The red bayberry genome and genetic basis of sex determination.</title>
        <authorList>
            <person name="Jia H.M."/>
            <person name="Jia H.J."/>
            <person name="Cai Q.L."/>
            <person name="Wang Y."/>
            <person name="Zhao H.B."/>
            <person name="Yang W.F."/>
            <person name="Wang G.Y."/>
            <person name="Li Y.H."/>
            <person name="Zhan D.L."/>
            <person name="Shen Y.T."/>
            <person name="Niu Q.F."/>
            <person name="Chang L."/>
            <person name="Qiu J."/>
            <person name="Zhao L."/>
            <person name="Xie H.B."/>
            <person name="Fu W.Y."/>
            <person name="Jin J."/>
            <person name="Li X.W."/>
            <person name="Jiao Y."/>
            <person name="Zhou C.C."/>
            <person name="Tu T."/>
            <person name="Chai C.Y."/>
            <person name="Gao J.L."/>
            <person name="Fan L.J."/>
            <person name="van de Weg E."/>
            <person name="Wang J.Y."/>
            <person name="Gao Z.S."/>
        </authorList>
    </citation>
    <scope>NUCLEOTIDE SEQUENCE [LARGE SCALE GENOMIC DNA]</scope>
    <source>
        <tissue evidence="2">Leaves</tissue>
    </source>
</reference>
<keyword evidence="1" id="KW-1133">Transmembrane helix</keyword>
<comment type="caution">
    <text evidence="2">The sequence shown here is derived from an EMBL/GenBank/DDBJ whole genome shotgun (WGS) entry which is preliminary data.</text>
</comment>
<evidence type="ECO:0000313" key="3">
    <source>
        <dbReference type="Proteomes" id="UP000516437"/>
    </source>
</evidence>
<protein>
    <submittedName>
        <fullName evidence="2">Uncharacterized protein</fullName>
    </submittedName>
</protein>
<sequence>MASPGANDSAAIELHDQWAIDIIPSKHCCIYRVPTKLRKANKDAYTPLVVSIGPFHRQREEYEKMEIPKKRYKKFFCERTGTKQEDLTTFIKSRQQKIRHSYSEEFGTIEDEEFVEMVKLDAIFIIELFWRAILILWPSSCWAFRCPVRHQSGELPHLFLGLTVPVRHHSGKLPVSSLGPSGALSGITPATFWHLLLGFLAPRPTSLRQYPHFGNPLRPHSSYCLPLSNHIPAISGTEVTYRNLMALDQCHYPFKTRICNYIRLLDNLIIRGKDVDLLVDRKVIANGLGGSEAASELINTLCDRIVPYDHTDKDSGDGLSKKLNDYYENPWNRTMATMTSTYFSNFWRGTATVVGIIILCFAFWNFLRPFVL</sequence>
<dbReference type="PANTHER" id="PTHR31170">
    <property type="entry name" value="BNAC04G53230D PROTEIN"/>
    <property type="match status" value="1"/>
</dbReference>
<keyword evidence="3" id="KW-1185">Reference proteome</keyword>
<feature type="transmembrane region" description="Helical" evidence="1">
    <location>
        <begin position="346"/>
        <end position="367"/>
    </location>
</feature>